<reference evidence="1" key="3">
    <citation type="submission" date="2025-09" db="UniProtKB">
        <authorList>
            <consortium name="Ensembl"/>
        </authorList>
    </citation>
    <scope>IDENTIFICATION</scope>
</reference>
<dbReference type="Ensembl" id="ENSCINT00000032692.1">
    <property type="protein sequence ID" value="ENSCINP00000034969.1"/>
    <property type="gene ID" value="ENSCING00000021321.1"/>
</dbReference>
<dbReference type="AlphaFoldDB" id="H2XZ85"/>
<accession>H2XZ85</accession>
<dbReference type="Proteomes" id="UP000008144">
    <property type="component" value="Unassembled WGS sequence"/>
</dbReference>
<evidence type="ECO:0000313" key="1">
    <source>
        <dbReference type="Ensembl" id="ENSCINP00000034969.1"/>
    </source>
</evidence>
<name>H2XZ85_CIOIN</name>
<sequence length="53" mass="6047">MCMANFGYKEHPCGAGKAINALPFKIAKKFWEKPISFPIKNCKTNLYTRLNIV</sequence>
<keyword evidence="2" id="KW-1185">Reference proteome</keyword>
<reference evidence="2" key="1">
    <citation type="journal article" date="2002" name="Science">
        <title>The draft genome of Ciona intestinalis: insights into chordate and vertebrate origins.</title>
        <authorList>
            <person name="Dehal P."/>
            <person name="Satou Y."/>
            <person name="Campbell R.K."/>
            <person name="Chapman J."/>
            <person name="Degnan B."/>
            <person name="De Tomaso A."/>
            <person name="Davidson B."/>
            <person name="Di Gregorio A."/>
            <person name="Gelpke M."/>
            <person name="Goodstein D.M."/>
            <person name="Harafuji N."/>
            <person name="Hastings K.E."/>
            <person name="Ho I."/>
            <person name="Hotta K."/>
            <person name="Huang W."/>
            <person name="Kawashima T."/>
            <person name="Lemaire P."/>
            <person name="Martinez D."/>
            <person name="Meinertzhagen I.A."/>
            <person name="Necula S."/>
            <person name="Nonaka M."/>
            <person name="Putnam N."/>
            <person name="Rash S."/>
            <person name="Saiga H."/>
            <person name="Satake M."/>
            <person name="Terry A."/>
            <person name="Yamada L."/>
            <person name="Wang H.G."/>
            <person name="Awazu S."/>
            <person name="Azumi K."/>
            <person name="Boore J."/>
            <person name="Branno M."/>
            <person name="Chin-Bow S."/>
            <person name="DeSantis R."/>
            <person name="Doyle S."/>
            <person name="Francino P."/>
            <person name="Keys D.N."/>
            <person name="Haga S."/>
            <person name="Hayashi H."/>
            <person name="Hino K."/>
            <person name="Imai K.S."/>
            <person name="Inaba K."/>
            <person name="Kano S."/>
            <person name="Kobayashi K."/>
            <person name="Kobayashi M."/>
            <person name="Lee B.I."/>
            <person name="Makabe K.W."/>
            <person name="Manohar C."/>
            <person name="Matassi G."/>
            <person name="Medina M."/>
            <person name="Mochizuki Y."/>
            <person name="Mount S."/>
            <person name="Morishita T."/>
            <person name="Miura S."/>
            <person name="Nakayama A."/>
            <person name="Nishizaka S."/>
            <person name="Nomoto H."/>
            <person name="Ohta F."/>
            <person name="Oishi K."/>
            <person name="Rigoutsos I."/>
            <person name="Sano M."/>
            <person name="Sasaki A."/>
            <person name="Sasakura Y."/>
            <person name="Shoguchi E."/>
            <person name="Shin-i T."/>
            <person name="Spagnuolo A."/>
            <person name="Stainier D."/>
            <person name="Suzuki M.M."/>
            <person name="Tassy O."/>
            <person name="Takatori N."/>
            <person name="Tokuoka M."/>
            <person name="Yagi K."/>
            <person name="Yoshizaki F."/>
            <person name="Wada S."/>
            <person name="Zhang C."/>
            <person name="Hyatt P.D."/>
            <person name="Larimer F."/>
            <person name="Detter C."/>
            <person name="Doggett N."/>
            <person name="Glavina T."/>
            <person name="Hawkins T."/>
            <person name="Richardson P."/>
            <person name="Lucas S."/>
            <person name="Kohara Y."/>
            <person name="Levine M."/>
            <person name="Satoh N."/>
            <person name="Rokhsar D.S."/>
        </authorList>
    </citation>
    <scope>NUCLEOTIDE SEQUENCE [LARGE SCALE GENOMIC DNA]</scope>
</reference>
<dbReference type="HOGENOM" id="CLU_3067909_0_0_1"/>
<protein>
    <submittedName>
        <fullName evidence="1">Uncharacterized protein</fullName>
    </submittedName>
</protein>
<reference evidence="1" key="2">
    <citation type="submission" date="2025-08" db="UniProtKB">
        <authorList>
            <consortium name="Ensembl"/>
        </authorList>
    </citation>
    <scope>IDENTIFICATION</scope>
</reference>
<proteinExistence type="predicted"/>
<evidence type="ECO:0000313" key="2">
    <source>
        <dbReference type="Proteomes" id="UP000008144"/>
    </source>
</evidence>
<dbReference type="InParanoid" id="H2XZ85"/>
<organism evidence="1 2">
    <name type="scientific">Ciona intestinalis</name>
    <name type="common">Transparent sea squirt</name>
    <name type="synonym">Ascidia intestinalis</name>
    <dbReference type="NCBI Taxonomy" id="7719"/>
    <lineage>
        <taxon>Eukaryota</taxon>
        <taxon>Metazoa</taxon>
        <taxon>Chordata</taxon>
        <taxon>Tunicata</taxon>
        <taxon>Ascidiacea</taxon>
        <taxon>Phlebobranchia</taxon>
        <taxon>Cionidae</taxon>
        <taxon>Ciona</taxon>
    </lineage>
</organism>